<dbReference type="InterPro" id="IPR022385">
    <property type="entry name" value="Rhs_assc_core"/>
</dbReference>
<evidence type="ECO:0000313" key="1">
    <source>
        <dbReference type="EMBL" id="MET1254385.1"/>
    </source>
</evidence>
<dbReference type="InterPro" id="IPR050708">
    <property type="entry name" value="T6SS_VgrG/RHS"/>
</dbReference>
<comment type="caution">
    <text evidence="1">The sequence shown here is derived from an EMBL/GenBank/DDBJ whole genome shotgun (WGS) entry which is preliminary data.</text>
</comment>
<gene>
    <name evidence="1" type="ORF">ABVT43_04530</name>
</gene>
<protein>
    <submittedName>
        <fullName evidence="1">RHS repeat-associated core domain-containing protein</fullName>
    </submittedName>
</protein>
<keyword evidence="2" id="KW-1185">Reference proteome</keyword>
<name>A0ABV2BR17_9GAMM</name>
<sequence>MANAVDQHTGTYGFTRHEDDHATGLTYMRARYYSGDSARFIRPDPQRDFNPYKPASYNLYQYVSNNPVNAVDSSGLAEHSSECTTEHCTSETANQVREKFQEAGFCENSVTVGCVNGAQAEAITTDNQSAATKSNAVDNSVAAATATIAGGAAAAFTQGFVAGLVGGAVSGPFALAAGVATGLTAALVTYAVTRDSDSPMHYNGSEFVINVGGVVPHKGVGTSTSVVRTFNNGSAISYNQMRQSFRSMFTHIPPKPSLIRYSQPGVIHQNQAQAIDHVVRETINSFSMEHHWQSHQ</sequence>
<proteinExistence type="predicted"/>
<dbReference type="PANTHER" id="PTHR32305">
    <property type="match status" value="1"/>
</dbReference>
<dbReference type="EMBL" id="JBEVCJ010000004">
    <property type="protein sequence ID" value="MET1254385.1"/>
    <property type="molecule type" value="Genomic_DNA"/>
</dbReference>
<dbReference type="Gene3D" id="2.180.10.10">
    <property type="entry name" value="RHS repeat-associated core"/>
    <property type="match status" value="1"/>
</dbReference>
<dbReference type="NCBIfam" id="TIGR03696">
    <property type="entry name" value="Rhs_assc_core"/>
    <property type="match status" value="1"/>
</dbReference>
<evidence type="ECO:0000313" key="2">
    <source>
        <dbReference type="Proteomes" id="UP001548189"/>
    </source>
</evidence>
<dbReference type="Proteomes" id="UP001548189">
    <property type="component" value="Unassembled WGS sequence"/>
</dbReference>
<reference evidence="1 2" key="1">
    <citation type="submission" date="2024-06" db="EMBL/GenBank/DDBJ databases">
        <authorList>
            <person name="Li F."/>
        </authorList>
    </citation>
    <scope>NUCLEOTIDE SEQUENCE [LARGE SCALE GENOMIC DNA]</scope>
    <source>
        <strain evidence="1 2">GXAS 311</strain>
    </source>
</reference>
<accession>A0ABV2BR17</accession>
<dbReference type="PANTHER" id="PTHR32305:SF15">
    <property type="entry name" value="PROTEIN RHSA-RELATED"/>
    <property type="match status" value="1"/>
</dbReference>
<organism evidence="1 2">
    <name type="scientific">Aliikangiella maris</name>
    <dbReference type="NCBI Taxonomy" id="3162458"/>
    <lineage>
        <taxon>Bacteria</taxon>
        <taxon>Pseudomonadati</taxon>
        <taxon>Pseudomonadota</taxon>
        <taxon>Gammaproteobacteria</taxon>
        <taxon>Oceanospirillales</taxon>
        <taxon>Pleioneaceae</taxon>
        <taxon>Aliikangiella</taxon>
    </lineage>
</organism>